<protein>
    <recommendedName>
        <fullName evidence="3">DUF7733 domain-containing protein</fullName>
    </recommendedName>
</protein>
<dbReference type="PANTHER" id="PTHR33829">
    <property type="entry name" value="OSJNBA0044M19.10 PROTEIN"/>
    <property type="match status" value="1"/>
</dbReference>
<feature type="transmembrane region" description="Helical" evidence="1">
    <location>
        <begin position="30"/>
        <end position="54"/>
    </location>
</feature>
<dbReference type="PANTHER" id="PTHR33829:SF2">
    <property type="entry name" value="OS04G0386700 PROTEIN"/>
    <property type="match status" value="1"/>
</dbReference>
<proteinExistence type="predicted"/>
<dbReference type="EMBL" id="JABMIG020000011">
    <property type="protein sequence ID" value="KAL3803879.1"/>
    <property type="molecule type" value="Genomic_DNA"/>
</dbReference>
<feature type="signal peptide" evidence="2">
    <location>
        <begin position="1"/>
        <end position="40"/>
    </location>
</feature>
<evidence type="ECO:0000313" key="4">
    <source>
        <dbReference type="EMBL" id="KAL3803879.1"/>
    </source>
</evidence>
<accession>A0ABD3QVF7</accession>
<sequence>MTRDDTIVHPSCTCHQPAIKPQRMMHTTHLFLLFLPVVSSLSATSSIASVGTLVQPNHVPSRRIIISKPPRTILNAYGKGSVIWPECNEEPISLSTSFPDGIIPEAALNLLSDSSNDVLSSTNHLTSSTFTKEAPSTPSITKTTGIKRRTIKRTLSHLLRSAARASSRRASSDDDTNVIDKSPALLALCLLAFHCVGRKQVLSVLLSSLYLIGVASWCAAPKIGPGDVDAAMENYNVNMPSLPFKGHVPNLVANPLGALTYSRLYRVWLRLGAFLSLLLPMMALLSMGLGNAYRRGLGGMFSFNVRDAFNCAALSEPLLEVGKKLLGGHVFLICCQALTEAVARAALLPLPIRVLIPVMYNILRLSSLHDWAFYPTVLAGEMVLPTPLRLLGVTNLLYWYANLLLFLPVAVLRYLRAHFYCVEAVEVTVRKGSECSVGLLP</sequence>
<comment type="caution">
    <text evidence="4">The sequence shown here is derived from an EMBL/GenBank/DDBJ whole genome shotgun (WGS) entry which is preliminary data.</text>
</comment>
<gene>
    <name evidence="4" type="ORF">HJC23_004041</name>
</gene>
<dbReference type="Pfam" id="PF24867">
    <property type="entry name" value="DUF7733"/>
    <property type="match status" value="1"/>
</dbReference>
<feature type="domain" description="DUF7733" evidence="3">
    <location>
        <begin position="328"/>
        <end position="418"/>
    </location>
</feature>
<keyword evidence="5" id="KW-1185">Reference proteome</keyword>
<name>A0ABD3QVF7_9STRA</name>
<evidence type="ECO:0000259" key="3">
    <source>
        <dbReference type="Pfam" id="PF24867"/>
    </source>
</evidence>
<dbReference type="Proteomes" id="UP001516023">
    <property type="component" value="Unassembled WGS sequence"/>
</dbReference>
<keyword evidence="1" id="KW-0812">Transmembrane</keyword>
<keyword evidence="1" id="KW-0472">Membrane</keyword>
<feature type="chain" id="PRO_5044890251" description="DUF7733 domain-containing protein" evidence="2">
    <location>
        <begin position="41"/>
        <end position="441"/>
    </location>
</feature>
<evidence type="ECO:0000256" key="2">
    <source>
        <dbReference type="SAM" id="SignalP"/>
    </source>
</evidence>
<feature type="transmembrane region" description="Helical" evidence="1">
    <location>
        <begin position="397"/>
        <end position="415"/>
    </location>
</feature>
<evidence type="ECO:0000256" key="1">
    <source>
        <dbReference type="SAM" id="Phobius"/>
    </source>
</evidence>
<organism evidence="4 5">
    <name type="scientific">Cyclotella cryptica</name>
    <dbReference type="NCBI Taxonomy" id="29204"/>
    <lineage>
        <taxon>Eukaryota</taxon>
        <taxon>Sar</taxon>
        <taxon>Stramenopiles</taxon>
        <taxon>Ochrophyta</taxon>
        <taxon>Bacillariophyta</taxon>
        <taxon>Coscinodiscophyceae</taxon>
        <taxon>Thalassiosirophycidae</taxon>
        <taxon>Stephanodiscales</taxon>
        <taxon>Stephanodiscaceae</taxon>
        <taxon>Cyclotella</taxon>
    </lineage>
</organism>
<keyword evidence="2" id="KW-0732">Signal</keyword>
<feature type="transmembrane region" description="Helical" evidence="1">
    <location>
        <begin position="271"/>
        <end position="293"/>
    </location>
</feature>
<evidence type="ECO:0000313" key="5">
    <source>
        <dbReference type="Proteomes" id="UP001516023"/>
    </source>
</evidence>
<dbReference type="AlphaFoldDB" id="A0ABD3QVF7"/>
<dbReference type="InterPro" id="IPR056635">
    <property type="entry name" value="DUF7733"/>
</dbReference>
<reference evidence="4 5" key="1">
    <citation type="journal article" date="2020" name="G3 (Bethesda)">
        <title>Improved Reference Genome for Cyclotella cryptica CCMP332, a Model for Cell Wall Morphogenesis, Salinity Adaptation, and Lipid Production in Diatoms (Bacillariophyta).</title>
        <authorList>
            <person name="Roberts W.R."/>
            <person name="Downey K.M."/>
            <person name="Ruck E.C."/>
            <person name="Traller J.C."/>
            <person name="Alverson A.J."/>
        </authorList>
    </citation>
    <scope>NUCLEOTIDE SEQUENCE [LARGE SCALE GENOMIC DNA]</scope>
    <source>
        <strain evidence="4 5">CCMP332</strain>
    </source>
</reference>
<keyword evidence="1" id="KW-1133">Transmembrane helix</keyword>